<evidence type="ECO:0000313" key="1">
    <source>
        <dbReference type="EMBL" id="GAI85561.1"/>
    </source>
</evidence>
<comment type="caution">
    <text evidence="1">The sequence shown here is derived from an EMBL/GenBank/DDBJ whole genome shotgun (WGS) entry which is preliminary data.</text>
</comment>
<protein>
    <submittedName>
        <fullName evidence="1">Uncharacterized protein</fullName>
    </submittedName>
</protein>
<sequence length="47" mass="5305">GKTMDKDQNIIVIAEGLITRSEDDLDFECASVRYACHVDCWDGVEEN</sequence>
<accession>X1T2F7</accession>
<reference evidence="1" key="1">
    <citation type="journal article" date="2014" name="Front. Microbiol.">
        <title>High frequency of phylogenetically diverse reductive dehalogenase-homologous genes in deep subseafloor sedimentary metagenomes.</title>
        <authorList>
            <person name="Kawai M."/>
            <person name="Futagami T."/>
            <person name="Toyoda A."/>
            <person name="Takaki Y."/>
            <person name="Nishi S."/>
            <person name="Hori S."/>
            <person name="Arai W."/>
            <person name="Tsubouchi T."/>
            <person name="Morono Y."/>
            <person name="Uchiyama I."/>
            <person name="Ito T."/>
            <person name="Fujiyama A."/>
            <person name="Inagaki F."/>
            <person name="Takami H."/>
        </authorList>
    </citation>
    <scope>NUCLEOTIDE SEQUENCE</scope>
    <source>
        <strain evidence="1">Expedition CK06-06</strain>
    </source>
</reference>
<gene>
    <name evidence="1" type="ORF">S12H4_21784</name>
</gene>
<feature type="non-terminal residue" evidence="1">
    <location>
        <position position="1"/>
    </location>
</feature>
<proteinExistence type="predicted"/>
<dbReference type="EMBL" id="BARW01011258">
    <property type="protein sequence ID" value="GAI85561.1"/>
    <property type="molecule type" value="Genomic_DNA"/>
</dbReference>
<organism evidence="1">
    <name type="scientific">marine sediment metagenome</name>
    <dbReference type="NCBI Taxonomy" id="412755"/>
    <lineage>
        <taxon>unclassified sequences</taxon>
        <taxon>metagenomes</taxon>
        <taxon>ecological metagenomes</taxon>
    </lineage>
</organism>
<name>X1T2F7_9ZZZZ</name>
<dbReference type="AlphaFoldDB" id="X1T2F7"/>